<feature type="transmembrane region" description="Helical" evidence="9">
    <location>
        <begin position="93"/>
        <end position="117"/>
    </location>
</feature>
<dbReference type="InterPro" id="IPR005467">
    <property type="entry name" value="His_kinase_dom"/>
</dbReference>
<dbReference type="SMART" id="SM00387">
    <property type="entry name" value="HATPase_c"/>
    <property type="match status" value="1"/>
</dbReference>
<dbReference type="SMART" id="SM00388">
    <property type="entry name" value="HisKA"/>
    <property type="match status" value="1"/>
</dbReference>
<dbReference type="InterPro" id="IPR004358">
    <property type="entry name" value="Sig_transdc_His_kin-like_C"/>
</dbReference>
<dbReference type="InterPro" id="IPR036097">
    <property type="entry name" value="HisK_dim/P_sf"/>
</dbReference>
<keyword evidence="12" id="KW-1185">Reference proteome</keyword>
<dbReference type="EC" id="2.7.13.3" evidence="2"/>
<dbReference type="InterPro" id="IPR003661">
    <property type="entry name" value="HisK_dim/P_dom"/>
</dbReference>
<dbReference type="Gene3D" id="3.30.565.10">
    <property type="entry name" value="Histidine kinase-like ATPase, C-terminal domain"/>
    <property type="match status" value="1"/>
</dbReference>
<dbReference type="Gene3D" id="1.10.287.130">
    <property type="match status" value="1"/>
</dbReference>
<organism evidence="11 12">
    <name type="scientific">Anaeromyxobacter diazotrophicus</name>
    <dbReference type="NCBI Taxonomy" id="2590199"/>
    <lineage>
        <taxon>Bacteria</taxon>
        <taxon>Pseudomonadati</taxon>
        <taxon>Myxococcota</taxon>
        <taxon>Myxococcia</taxon>
        <taxon>Myxococcales</taxon>
        <taxon>Cystobacterineae</taxon>
        <taxon>Anaeromyxobacteraceae</taxon>
        <taxon>Anaeromyxobacter</taxon>
    </lineage>
</organism>
<keyword evidence="9" id="KW-1133">Transmembrane helix</keyword>
<proteinExistence type="predicted"/>
<evidence type="ECO:0000256" key="5">
    <source>
        <dbReference type="ARBA" id="ARBA00022741"/>
    </source>
</evidence>
<comment type="catalytic activity">
    <reaction evidence="1">
        <text>ATP + protein L-histidine = ADP + protein N-phospho-L-histidine.</text>
        <dbReference type="EC" id="2.7.13.3"/>
    </reaction>
</comment>
<dbReference type="PANTHER" id="PTHR43065">
    <property type="entry name" value="SENSOR HISTIDINE KINASE"/>
    <property type="match status" value="1"/>
</dbReference>
<dbReference type="GO" id="GO:0005524">
    <property type="term" value="F:ATP binding"/>
    <property type="evidence" value="ECO:0007669"/>
    <property type="project" value="UniProtKB-KW"/>
</dbReference>
<keyword evidence="7" id="KW-0067">ATP-binding</keyword>
<dbReference type="Pfam" id="PF00512">
    <property type="entry name" value="HisKA"/>
    <property type="match status" value="1"/>
</dbReference>
<reference evidence="12" key="1">
    <citation type="journal article" date="2020" name="Appl. Environ. Microbiol.">
        <title>Diazotrophic Anaeromyxobacter Isolates from Soils.</title>
        <authorList>
            <person name="Masuda Y."/>
            <person name="Yamanaka H."/>
            <person name="Xu Z.X."/>
            <person name="Shiratori Y."/>
            <person name="Aono T."/>
            <person name="Amachi S."/>
            <person name="Senoo K."/>
            <person name="Itoh H."/>
        </authorList>
    </citation>
    <scope>NUCLEOTIDE SEQUENCE [LARGE SCALE GENOMIC DNA]</scope>
    <source>
        <strain evidence="12">R267</strain>
    </source>
</reference>
<dbReference type="AlphaFoldDB" id="A0A7I9VJN6"/>
<evidence type="ECO:0000256" key="4">
    <source>
        <dbReference type="ARBA" id="ARBA00022679"/>
    </source>
</evidence>
<keyword evidence="8" id="KW-0902">Two-component regulatory system</keyword>
<evidence type="ECO:0000256" key="1">
    <source>
        <dbReference type="ARBA" id="ARBA00000085"/>
    </source>
</evidence>
<feature type="transmembrane region" description="Helical" evidence="9">
    <location>
        <begin position="28"/>
        <end position="48"/>
    </location>
</feature>
<dbReference type="GO" id="GO:0000155">
    <property type="term" value="F:phosphorelay sensor kinase activity"/>
    <property type="evidence" value="ECO:0007669"/>
    <property type="project" value="InterPro"/>
</dbReference>
<evidence type="ECO:0000313" key="12">
    <source>
        <dbReference type="Proteomes" id="UP000503640"/>
    </source>
</evidence>
<dbReference type="Pfam" id="PF02518">
    <property type="entry name" value="HATPase_c"/>
    <property type="match status" value="1"/>
</dbReference>
<dbReference type="SUPFAM" id="SSF55874">
    <property type="entry name" value="ATPase domain of HSP90 chaperone/DNA topoisomerase II/histidine kinase"/>
    <property type="match status" value="1"/>
</dbReference>
<feature type="transmembrane region" description="Helical" evidence="9">
    <location>
        <begin position="159"/>
        <end position="182"/>
    </location>
</feature>
<name>A0A7I9VJN6_9BACT</name>
<gene>
    <name evidence="11" type="ORF">AMYX_13160</name>
</gene>
<dbReference type="CDD" id="cd00075">
    <property type="entry name" value="HATPase"/>
    <property type="match status" value="1"/>
</dbReference>
<dbReference type="Proteomes" id="UP000503640">
    <property type="component" value="Unassembled WGS sequence"/>
</dbReference>
<evidence type="ECO:0000256" key="7">
    <source>
        <dbReference type="ARBA" id="ARBA00022840"/>
    </source>
</evidence>
<dbReference type="PANTHER" id="PTHR43065:SF10">
    <property type="entry name" value="PEROXIDE STRESS-ACTIVATED HISTIDINE KINASE MAK3"/>
    <property type="match status" value="1"/>
</dbReference>
<dbReference type="CDD" id="cd00082">
    <property type="entry name" value="HisKA"/>
    <property type="match status" value="1"/>
</dbReference>
<keyword evidence="3" id="KW-0597">Phosphoprotein</keyword>
<evidence type="ECO:0000256" key="3">
    <source>
        <dbReference type="ARBA" id="ARBA00022553"/>
    </source>
</evidence>
<evidence type="ECO:0000256" key="8">
    <source>
        <dbReference type="ARBA" id="ARBA00023012"/>
    </source>
</evidence>
<evidence type="ECO:0000313" key="11">
    <source>
        <dbReference type="EMBL" id="GEJ56575.1"/>
    </source>
</evidence>
<dbReference type="PRINTS" id="PR00344">
    <property type="entry name" value="BCTRLSENSOR"/>
</dbReference>
<keyword evidence="6" id="KW-0418">Kinase</keyword>
<protein>
    <recommendedName>
        <fullName evidence="2">histidine kinase</fullName>
        <ecNumber evidence="2">2.7.13.3</ecNumber>
    </recommendedName>
</protein>
<evidence type="ECO:0000256" key="9">
    <source>
        <dbReference type="SAM" id="Phobius"/>
    </source>
</evidence>
<keyword evidence="9" id="KW-0472">Membrane</keyword>
<dbReference type="EMBL" id="BJTG01000003">
    <property type="protein sequence ID" value="GEJ56575.1"/>
    <property type="molecule type" value="Genomic_DNA"/>
</dbReference>
<evidence type="ECO:0000256" key="6">
    <source>
        <dbReference type="ARBA" id="ARBA00022777"/>
    </source>
</evidence>
<evidence type="ECO:0000256" key="2">
    <source>
        <dbReference type="ARBA" id="ARBA00012438"/>
    </source>
</evidence>
<dbReference type="InterPro" id="IPR003594">
    <property type="entry name" value="HATPase_dom"/>
</dbReference>
<feature type="transmembrane region" description="Helical" evidence="9">
    <location>
        <begin position="55"/>
        <end position="73"/>
    </location>
</feature>
<sequence>MRVRRQFERSLREHLAAADARWGGPGRAWVGAVLSAVVAGIIVLVWVSDYSRPRAVLAAGFLLGYLGSSLVLLRPPQTVWRVPRAHVEDVRFASMIGAIAVLGGLRSPLLVAILTALPSRIASGGWARGTRGYVAAIWVAVFMMGCVPAAWFGPTLPPATFAAIAALTLITSATMTAHYIVFLSRTVEESIWDALRAREQVAEQALARTRELEHLGARLSHELKNPLAAIKALVQLSSRSTADPEARENLQTVEAEAERMRDVLDEYLSFSRPLDKIRAEPLSLGSLTDEALAVMSGRAEEAGLALRRTGDADLVADPRRLKEALLNLVANAIEATPSGGSVDVALSRDRDAVVIAVRDTGKGMPGDVLERVGTPFFTTREEGTGLGVLLARAIFTQHGGGLRYESAPGKGTTAIATLRAAPSTRSDDHVQVAAGG</sequence>
<dbReference type="SUPFAM" id="SSF47384">
    <property type="entry name" value="Homodimeric domain of signal transducing histidine kinase"/>
    <property type="match status" value="1"/>
</dbReference>
<feature type="domain" description="Histidine kinase" evidence="10">
    <location>
        <begin position="218"/>
        <end position="422"/>
    </location>
</feature>
<accession>A0A7I9VJN6</accession>
<keyword evidence="4" id="KW-0808">Transferase</keyword>
<comment type="caution">
    <text evidence="11">The sequence shown here is derived from an EMBL/GenBank/DDBJ whole genome shotgun (WGS) entry which is preliminary data.</text>
</comment>
<dbReference type="PROSITE" id="PS50109">
    <property type="entry name" value="HIS_KIN"/>
    <property type="match status" value="1"/>
</dbReference>
<evidence type="ECO:0000259" key="10">
    <source>
        <dbReference type="PROSITE" id="PS50109"/>
    </source>
</evidence>
<keyword evidence="5" id="KW-0547">Nucleotide-binding</keyword>
<dbReference type="InterPro" id="IPR036890">
    <property type="entry name" value="HATPase_C_sf"/>
</dbReference>
<feature type="transmembrane region" description="Helical" evidence="9">
    <location>
        <begin position="133"/>
        <end position="153"/>
    </location>
</feature>
<keyword evidence="9" id="KW-0812">Transmembrane</keyword>